<protein>
    <submittedName>
        <fullName evidence="1">Serine/threonine-protein kinase</fullName>
        <ecNumber evidence="1">2.7.11.1</ecNumber>
    </submittedName>
</protein>
<proteinExistence type="predicted"/>
<sequence length="864" mass="96111">MMTRLTPSDERKSVQLQPTIDEDELPLSELSGCDKFKTSSNTPTRNNSLQRRSTAPTSRTMSSQPSAQPSGRTSTSGQSSSQQRTERGTAPHRYKRKIGPYTLSKTLGAGSMGKVKLGIHETTGHKVAVKIIPRKIKPSDNSSLKSEDSALTDMAHEDKRVMREVSILFLMHHPFVVKMEDFMVTPHHYYLMFEYVEGGQLLDYIISHGKLNRRTARKFSRQILSALDYCHRNSIVHRDLKIENILISNSGSIKIIDFGLSNLYSSKSHLSTFCGSLYFAAPELLCARAYTGPEVDIWSFGIVLYVLMCGEVPFDDKSMTVIHHKIKKGVVKYPSWLSPDCRHLLSRLLVTNPAERATMVEILQHPWLNKGFHGAPDSYFPLRMPLAPVADAEVIKHMTGFQFGSPEIIRQHVEKSIAEFNSRPLSATTSPKFPHKGSRDVQTPVSYPYLSIYYLAKEKLEREAQQKMRPTSLLVTDSTNTITITESLAVPESTLNRSRSCRPAVGGVSGRYPSIAARTPQRKTSETAVGLRFAEGTAVRKSSDIRETAIATPLRRESRKEPSSLGSSHKSSLRPGPPETIRRSVSSSGTSQIKRKSVPVSAPMPIHLEVPSNDSSQPAKGPRRKPSRLERIGHLLRRGTSLREHKSSNSSAKHSPALPEESLSPSVSREPSLTASIQPVFIKGLFSVSSTSTKKPRVIRQEILRVLVEMGLVWREQDGYISVALALSGSALSSPNSSPPQSRPPLVGSGSDGSGLSNEELDHVSFDSREVSAVQSTEKAHRRSKSLKQRFSFRKSTSSKRSEPPTPLLQPPNVSTNASPPMRFEIQIVKLSLFRLYGIKFRRLVGHPWTYKDLCSQILRRLKL</sequence>
<evidence type="ECO:0000313" key="2">
    <source>
        <dbReference type="Proteomes" id="UP001165960"/>
    </source>
</evidence>
<organism evidence="1 2">
    <name type="scientific">Entomophthora muscae</name>
    <dbReference type="NCBI Taxonomy" id="34485"/>
    <lineage>
        <taxon>Eukaryota</taxon>
        <taxon>Fungi</taxon>
        <taxon>Fungi incertae sedis</taxon>
        <taxon>Zoopagomycota</taxon>
        <taxon>Entomophthoromycotina</taxon>
        <taxon>Entomophthoromycetes</taxon>
        <taxon>Entomophthorales</taxon>
        <taxon>Entomophthoraceae</taxon>
        <taxon>Entomophthora</taxon>
    </lineage>
</organism>
<evidence type="ECO:0000313" key="1">
    <source>
        <dbReference type="EMBL" id="KAJ9060725.1"/>
    </source>
</evidence>
<keyword evidence="2" id="KW-1185">Reference proteome</keyword>
<name>A0ACC2SEK0_9FUNG</name>
<keyword evidence="1" id="KW-0808">Transferase</keyword>
<dbReference type="EC" id="2.7.11.1" evidence="1"/>
<comment type="caution">
    <text evidence="1">The sequence shown here is derived from an EMBL/GenBank/DDBJ whole genome shotgun (WGS) entry which is preliminary data.</text>
</comment>
<reference evidence="1" key="1">
    <citation type="submission" date="2022-04" db="EMBL/GenBank/DDBJ databases">
        <title>Genome of the entomopathogenic fungus Entomophthora muscae.</title>
        <authorList>
            <person name="Elya C."/>
            <person name="Lovett B.R."/>
            <person name="Lee E."/>
            <person name="Macias A.M."/>
            <person name="Hajek A.E."/>
            <person name="De Bivort B.L."/>
            <person name="Kasson M.T."/>
            <person name="De Fine Licht H.H."/>
            <person name="Stajich J.E."/>
        </authorList>
    </citation>
    <scope>NUCLEOTIDE SEQUENCE</scope>
    <source>
        <strain evidence="1">Berkeley</strain>
    </source>
</reference>
<gene>
    <name evidence="1" type="primary">KIN2_6</name>
    <name evidence="1" type="ORF">DSO57_1027851</name>
</gene>
<accession>A0ACC2SEK0</accession>
<dbReference type="EMBL" id="QTSX02005143">
    <property type="protein sequence ID" value="KAJ9060725.1"/>
    <property type="molecule type" value="Genomic_DNA"/>
</dbReference>
<keyword evidence="1" id="KW-0418">Kinase</keyword>
<dbReference type="Proteomes" id="UP001165960">
    <property type="component" value="Unassembled WGS sequence"/>
</dbReference>